<feature type="compositionally biased region" description="Polar residues" evidence="6">
    <location>
        <begin position="929"/>
        <end position="940"/>
    </location>
</feature>
<dbReference type="SUPFAM" id="SSF57850">
    <property type="entry name" value="RING/U-box"/>
    <property type="match status" value="1"/>
</dbReference>
<feature type="region of interest" description="Disordered" evidence="6">
    <location>
        <begin position="815"/>
        <end position="866"/>
    </location>
</feature>
<evidence type="ECO:0000256" key="5">
    <source>
        <dbReference type="PROSITE-ProRule" id="PRU00042"/>
    </source>
</evidence>
<feature type="compositionally biased region" description="Low complexity" evidence="6">
    <location>
        <begin position="683"/>
        <end position="697"/>
    </location>
</feature>
<feature type="compositionally biased region" description="Low complexity" evidence="6">
    <location>
        <begin position="816"/>
        <end position="834"/>
    </location>
</feature>
<evidence type="ECO:0000259" key="8">
    <source>
        <dbReference type="PROSITE" id="PS50157"/>
    </source>
</evidence>
<sequence length="1078" mass="117305">MPLCLICPTGSQPSFAEISDLATHISQMHYKGPANSVYQSKPPGKPLVSSTQCSVCNKKFTSPGGLTSHQQAKGHYLPCSTCSLKFTTPEQLARHQSDVHRSSSSSSNGVKGHSLTNGRALAEAPTTRRGGESEQRIDSPGKPEKRQAAHSAFPCSKCSRSFPSLIEWNTHFKQDHQKIQCSACNAVFTSEAILASHAKYCPATTRAASSQSQGNKSVSSGSQTNGQVACDLCDQRFNVQEGLQAHVAAKHSAAAKCGICRLVCSSPSALENHVNTIHSCAVCQDGILRDSKTLADHAMEHSHPVRCKKCGTRYRSEEERAVHFGAPDNDHPFCVRCRAGFEDETALSTHTKLAHPPTPKPSPKPSPPRYFKCEHCPQQFPLQTVLEAHVAAKHFPIFECEVCHHACSSQTDLDVHIVTVHSCPICHDGIYMDMKALEDHLEEHRAPYRCVPCGTAYKEEGQLLQHYKEAPNDIHPVCAKCDIGFETSDSYTAHVEEAHPRFACDTCDGALFDQHELATHYSISRKHPVCDKCRIGFRDQFDFADHGASEHPESHCYLCQWQFDSTESLHHHIRHFANHPKCVDCDLRFADADAYQHHLFVIHRPSSGALVNAESVPVPLQTTVVPAVFPERSLSPLSTHSRAFDPQWGFEGSSSLPYASFIPLPPSLSGYSSPTSQRVITDSSFRGGSSGSQSRSSTLSVEQRSPRDVQQWKSTLQPMSESLDIEHTPGGSPEFNHSPLSTLPMVGTPLMSSTQTIPSIDFRSPFSPRPEPTSLFPASQGITITALVDDGTDSDSSSSFNHSPQLISPVVKLPDAAAASPSSTTSGWTTTSASETRRSHHSHSTSSSKGNSRSYTMDQIGSSDRSAPQLSLLVPDSNQRSANVSLCPSSISPESAGISVSASITPDFVREARAYLSITHQPQGPPSPQATHSPGITSPMLSSTGLALESVWDRQSTSSDSSLDPPVSLPRLSVGHFRRNGVSKLPRFSSLKRGKWMNGKTNNHTQSHTHNRPNGTSSTASYHCRSCYKDPCEDLTTTTCGHLFCYGCISSAVMRDPHCPVCEAPTLLYCLFRIDTSA</sequence>
<feature type="compositionally biased region" description="Low complexity" evidence="6">
    <location>
        <begin position="844"/>
        <end position="856"/>
    </location>
</feature>
<dbReference type="OrthoDB" id="6105938at2759"/>
<dbReference type="PROSITE" id="PS50157">
    <property type="entry name" value="ZINC_FINGER_C2H2_2"/>
    <property type="match status" value="3"/>
</dbReference>
<feature type="region of interest" description="Disordered" evidence="6">
    <location>
        <begin position="994"/>
        <end position="1018"/>
    </location>
</feature>
<dbReference type="SMART" id="SM00355">
    <property type="entry name" value="ZnF_C2H2"/>
    <property type="match status" value="18"/>
</dbReference>
<dbReference type="PANTHER" id="PTHR24379">
    <property type="entry name" value="KRAB AND ZINC FINGER DOMAIN-CONTAINING"/>
    <property type="match status" value="1"/>
</dbReference>
<evidence type="ECO:0000256" key="3">
    <source>
        <dbReference type="ARBA" id="ARBA00022771"/>
    </source>
</evidence>
<feature type="domain" description="RING-type" evidence="7">
    <location>
        <begin position="1024"/>
        <end position="1063"/>
    </location>
</feature>
<dbReference type="EMBL" id="KN839852">
    <property type="protein sequence ID" value="KIJ63217.1"/>
    <property type="molecule type" value="Genomic_DNA"/>
</dbReference>
<keyword evidence="3 5" id="KW-0863">Zinc-finger</keyword>
<dbReference type="PROSITE" id="PS00518">
    <property type="entry name" value="ZF_RING_1"/>
    <property type="match status" value="1"/>
</dbReference>
<keyword evidence="4" id="KW-0862">Zinc</keyword>
<evidence type="ECO:0000256" key="6">
    <source>
        <dbReference type="SAM" id="MobiDB-lite"/>
    </source>
</evidence>
<dbReference type="PROSITE" id="PS00028">
    <property type="entry name" value="ZINC_FINGER_C2H2_1"/>
    <property type="match status" value="8"/>
</dbReference>
<evidence type="ECO:0000256" key="1">
    <source>
        <dbReference type="ARBA" id="ARBA00022723"/>
    </source>
</evidence>
<dbReference type="Gene3D" id="3.30.160.60">
    <property type="entry name" value="Classic Zinc Finger"/>
    <property type="match status" value="5"/>
</dbReference>
<dbReference type="InterPro" id="IPR018957">
    <property type="entry name" value="Znf_C3HC4_RING-type"/>
</dbReference>
<evidence type="ECO:0000313" key="10">
    <source>
        <dbReference type="Proteomes" id="UP000053820"/>
    </source>
</evidence>
<dbReference type="AlphaFoldDB" id="A0A0C9WED2"/>
<dbReference type="InterPro" id="IPR013083">
    <property type="entry name" value="Znf_RING/FYVE/PHD"/>
</dbReference>
<feature type="compositionally biased region" description="Polar residues" evidence="6">
    <location>
        <begin position="857"/>
        <end position="866"/>
    </location>
</feature>
<dbReference type="HOGENOM" id="CLU_289697_0_0_1"/>
<keyword evidence="10" id="KW-1185">Reference proteome</keyword>
<feature type="region of interest" description="Disordered" evidence="6">
    <location>
        <begin position="672"/>
        <end position="709"/>
    </location>
</feature>
<evidence type="ECO:0000256" key="2">
    <source>
        <dbReference type="ARBA" id="ARBA00022737"/>
    </source>
</evidence>
<dbReference type="SUPFAM" id="SSF57667">
    <property type="entry name" value="beta-beta-alpha zinc fingers"/>
    <property type="match status" value="1"/>
</dbReference>
<proteinExistence type="predicted"/>
<evidence type="ECO:0000259" key="7">
    <source>
        <dbReference type="PROSITE" id="PS50089"/>
    </source>
</evidence>
<feature type="compositionally biased region" description="Polar residues" evidence="6">
    <location>
        <begin position="999"/>
        <end position="1018"/>
    </location>
</feature>
<dbReference type="Pfam" id="PF00097">
    <property type="entry name" value="zf-C3HC4"/>
    <property type="match status" value="1"/>
</dbReference>
<feature type="compositionally biased region" description="Low complexity" evidence="6">
    <location>
        <begin position="953"/>
        <end position="970"/>
    </location>
</feature>
<dbReference type="PANTHER" id="PTHR24379:SF121">
    <property type="entry name" value="C2H2-TYPE DOMAIN-CONTAINING PROTEIN"/>
    <property type="match status" value="1"/>
</dbReference>
<protein>
    <submittedName>
        <fullName evidence="9">Unplaced genomic scaffold scaffold_18, whole genome shotgun sequence</fullName>
    </submittedName>
</protein>
<organism evidence="9 10">
    <name type="scientific">Hydnomerulius pinastri MD-312</name>
    <dbReference type="NCBI Taxonomy" id="994086"/>
    <lineage>
        <taxon>Eukaryota</taxon>
        <taxon>Fungi</taxon>
        <taxon>Dikarya</taxon>
        <taxon>Basidiomycota</taxon>
        <taxon>Agaricomycotina</taxon>
        <taxon>Agaricomycetes</taxon>
        <taxon>Agaricomycetidae</taxon>
        <taxon>Boletales</taxon>
        <taxon>Boletales incertae sedis</taxon>
        <taxon>Leucogyrophana</taxon>
    </lineage>
</organism>
<dbReference type="InterPro" id="IPR001841">
    <property type="entry name" value="Znf_RING"/>
</dbReference>
<dbReference type="Proteomes" id="UP000053820">
    <property type="component" value="Unassembled WGS sequence"/>
</dbReference>
<dbReference type="InterPro" id="IPR017907">
    <property type="entry name" value="Znf_RING_CS"/>
</dbReference>
<dbReference type="GO" id="GO:0008270">
    <property type="term" value="F:zinc ion binding"/>
    <property type="evidence" value="ECO:0007669"/>
    <property type="project" value="UniProtKB-KW"/>
</dbReference>
<dbReference type="PROSITE" id="PS50089">
    <property type="entry name" value="ZF_RING_2"/>
    <property type="match status" value="1"/>
</dbReference>
<feature type="region of interest" description="Disordered" evidence="6">
    <location>
        <begin position="951"/>
        <end position="970"/>
    </location>
</feature>
<reference evidence="9 10" key="1">
    <citation type="submission" date="2014-04" db="EMBL/GenBank/DDBJ databases">
        <title>Evolutionary Origins and Diversification of the Mycorrhizal Mutualists.</title>
        <authorList>
            <consortium name="DOE Joint Genome Institute"/>
            <consortium name="Mycorrhizal Genomics Consortium"/>
            <person name="Kohler A."/>
            <person name="Kuo A."/>
            <person name="Nagy L.G."/>
            <person name="Floudas D."/>
            <person name="Copeland A."/>
            <person name="Barry K.W."/>
            <person name="Cichocki N."/>
            <person name="Veneault-Fourrey C."/>
            <person name="LaButti K."/>
            <person name="Lindquist E.A."/>
            <person name="Lipzen A."/>
            <person name="Lundell T."/>
            <person name="Morin E."/>
            <person name="Murat C."/>
            <person name="Riley R."/>
            <person name="Ohm R."/>
            <person name="Sun H."/>
            <person name="Tunlid A."/>
            <person name="Henrissat B."/>
            <person name="Grigoriev I.V."/>
            <person name="Hibbett D.S."/>
            <person name="Martin F."/>
        </authorList>
    </citation>
    <scope>NUCLEOTIDE SEQUENCE [LARGE SCALE GENOMIC DNA]</scope>
    <source>
        <strain evidence="9 10">MD-312</strain>
    </source>
</reference>
<feature type="domain" description="C2H2-type" evidence="8">
    <location>
        <begin position="77"/>
        <end position="105"/>
    </location>
</feature>
<feature type="domain" description="C2H2-type" evidence="8">
    <location>
        <begin position="448"/>
        <end position="475"/>
    </location>
</feature>
<keyword evidence="2" id="KW-0677">Repeat</keyword>
<keyword evidence="1" id="KW-0479">Metal-binding</keyword>
<evidence type="ECO:0000256" key="4">
    <source>
        <dbReference type="ARBA" id="ARBA00022833"/>
    </source>
</evidence>
<feature type="region of interest" description="Disordered" evidence="6">
    <location>
        <begin position="93"/>
        <end position="151"/>
    </location>
</feature>
<accession>A0A0C9WED2</accession>
<dbReference type="InterPro" id="IPR013087">
    <property type="entry name" value="Znf_C2H2_type"/>
</dbReference>
<feature type="compositionally biased region" description="Basic and acidic residues" evidence="6">
    <location>
        <begin position="129"/>
        <end position="147"/>
    </location>
</feature>
<name>A0A0C9WED2_9AGAM</name>
<evidence type="ECO:0000313" key="9">
    <source>
        <dbReference type="EMBL" id="KIJ63217.1"/>
    </source>
</evidence>
<gene>
    <name evidence="9" type="ORF">HYDPIDRAFT_113830</name>
</gene>
<dbReference type="SMART" id="SM00184">
    <property type="entry name" value="RING"/>
    <property type="match status" value="1"/>
</dbReference>
<feature type="domain" description="C2H2-type" evidence="8">
    <location>
        <begin position="51"/>
        <end position="75"/>
    </location>
</feature>
<feature type="region of interest" description="Disordered" evidence="6">
    <location>
        <begin position="919"/>
        <end position="940"/>
    </location>
</feature>
<dbReference type="Gene3D" id="3.30.40.10">
    <property type="entry name" value="Zinc/RING finger domain, C3HC4 (zinc finger)"/>
    <property type="match status" value="1"/>
</dbReference>
<dbReference type="InterPro" id="IPR036236">
    <property type="entry name" value="Znf_C2H2_sf"/>
</dbReference>
<dbReference type="Pfam" id="PF12874">
    <property type="entry name" value="zf-met"/>
    <property type="match status" value="2"/>
</dbReference>